<dbReference type="UniPathway" id="UPA00655">
    <property type="reaction ID" value="UER00711"/>
</dbReference>
<proteinExistence type="inferred from homology"/>
<dbReference type="PRINTS" id="PR01070">
    <property type="entry name" value="ACCCTRFRASEB"/>
</dbReference>
<dbReference type="InterPro" id="IPR011762">
    <property type="entry name" value="COA_CT_N"/>
</dbReference>
<dbReference type="AlphaFoldDB" id="A0A2Z4ANH5"/>
<keyword evidence="1 4" id="KW-0808">Transferase</keyword>
<dbReference type="Pfam" id="PF01039">
    <property type="entry name" value="Carboxyl_trans"/>
    <property type="match status" value="1"/>
</dbReference>
<dbReference type="GO" id="GO:0005524">
    <property type="term" value="F:ATP binding"/>
    <property type="evidence" value="ECO:0007669"/>
    <property type="project" value="UniProtKB-KW"/>
</dbReference>
<dbReference type="PANTHER" id="PTHR42995">
    <property type="entry name" value="ACETYL-COENZYME A CARBOXYLASE CARBOXYL TRANSFERASE SUBUNIT BETA, CHLOROPLASTIC"/>
    <property type="match status" value="1"/>
</dbReference>
<keyword evidence="4" id="KW-0067">ATP-binding</keyword>
<evidence type="ECO:0000256" key="2">
    <source>
        <dbReference type="ARBA" id="ARBA00022832"/>
    </source>
</evidence>
<dbReference type="InterPro" id="IPR029045">
    <property type="entry name" value="ClpP/crotonase-like_dom_sf"/>
</dbReference>
<keyword evidence="4" id="KW-0547">Nucleotide-binding</keyword>
<organism evidence="6 7">
    <name type="scientific">Candidatus Moanibacter tarae</name>
    <dbReference type="NCBI Taxonomy" id="2200854"/>
    <lineage>
        <taxon>Bacteria</taxon>
        <taxon>Pseudomonadati</taxon>
        <taxon>Verrucomicrobiota</taxon>
        <taxon>Opitutia</taxon>
        <taxon>Puniceicoccales</taxon>
        <taxon>Puniceicoccales incertae sedis</taxon>
        <taxon>Candidatus Moanibacter</taxon>
    </lineage>
</organism>
<dbReference type="GO" id="GO:0003989">
    <property type="term" value="F:acetyl-CoA carboxylase activity"/>
    <property type="evidence" value="ECO:0007669"/>
    <property type="project" value="InterPro"/>
</dbReference>
<evidence type="ECO:0000256" key="3">
    <source>
        <dbReference type="ARBA" id="ARBA00023160"/>
    </source>
</evidence>
<comment type="similarity">
    <text evidence="4">Belongs to the AccD/PCCB family.</text>
</comment>
<accession>A0A2Z4ANH5</accession>
<keyword evidence="6" id="KW-0436">Ligase</keyword>
<evidence type="ECO:0000313" key="6">
    <source>
        <dbReference type="EMBL" id="AWT58992.1"/>
    </source>
</evidence>
<dbReference type="InterPro" id="IPR034733">
    <property type="entry name" value="AcCoA_carboxyl_beta"/>
</dbReference>
<dbReference type="NCBIfam" id="TIGR00515">
    <property type="entry name" value="accD"/>
    <property type="match status" value="1"/>
</dbReference>
<reference evidence="6 7" key="1">
    <citation type="submission" date="2018-06" db="EMBL/GenBank/DDBJ databases">
        <title>Draft Genome Sequence of a Novel Marine Bacterium Related to the Verrucomicrobia.</title>
        <authorList>
            <person name="Vosseberg J."/>
            <person name="Martijn J."/>
            <person name="Ettema T.J.G."/>
        </authorList>
    </citation>
    <scope>NUCLEOTIDE SEQUENCE [LARGE SCALE GENOMIC DNA]</scope>
    <source>
        <strain evidence="6">TARA_B100001123</strain>
    </source>
</reference>
<dbReference type="GO" id="GO:0016743">
    <property type="term" value="F:carboxyl- or carbamoyltransferase activity"/>
    <property type="evidence" value="ECO:0007669"/>
    <property type="project" value="UniProtKB-UniRule"/>
</dbReference>
<keyword evidence="2 4" id="KW-0276">Fatty acid metabolism</keyword>
<keyword evidence="4" id="KW-0963">Cytoplasm</keyword>
<dbReference type="PANTHER" id="PTHR42995:SF5">
    <property type="entry name" value="ACETYL-COENZYME A CARBOXYLASE CARBOXYL TRANSFERASE SUBUNIT BETA, CHLOROPLASTIC"/>
    <property type="match status" value="1"/>
</dbReference>
<evidence type="ECO:0000313" key="7">
    <source>
        <dbReference type="Proteomes" id="UP000247465"/>
    </source>
</evidence>
<sequence length="293" mass="32172">MAFFKKPQYSTVTASVRTKDIPKNLFTKCPVSGEIVFHRELEKNLMVVPGSGYHFPLNSKKRIESLLDEGSFDEQDAELRTIDVLNFKGLSGYKEKLEAEQKKTEMPDALLSGIGVMNKIEVSIAVSDFRFIAGSMGNVVGEKITRAIERAVSRKIPLIIVSGSGGGARMQEGVYSLMQMAKTSAALSRLHEIGIPYISILTNPTLGGASASFATLGDVILAEPGALIGFSGPRVIKETIQAELPEGFQTSEFLLERGLIDQIVPRMVLRERVITLLNVLHRGRRPSNIRKKL</sequence>
<keyword evidence="4" id="KW-0444">Lipid biosynthesis</keyword>
<comment type="subcellular location">
    <subcellularLocation>
        <location evidence="4">Cytoplasm</location>
    </subcellularLocation>
</comment>
<evidence type="ECO:0000256" key="4">
    <source>
        <dbReference type="HAMAP-Rule" id="MF_01395"/>
    </source>
</evidence>
<gene>
    <name evidence="4 6" type="primary">accD</name>
    <name evidence="6" type="ORF">DF168_00164</name>
</gene>
<evidence type="ECO:0000256" key="1">
    <source>
        <dbReference type="ARBA" id="ARBA00022679"/>
    </source>
</evidence>
<keyword evidence="4" id="KW-0443">Lipid metabolism</keyword>
<dbReference type="GO" id="GO:2001295">
    <property type="term" value="P:malonyl-CoA biosynthetic process"/>
    <property type="evidence" value="ECO:0007669"/>
    <property type="project" value="UniProtKB-UniRule"/>
</dbReference>
<dbReference type="HAMAP" id="MF_01395">
    <property type="entry name" value="AcetylCoA_CT_beta"/>
    <property type="match status" value="1"/>
</dbReference>
<dbReference type="Proteomes" id="UP000247465">
    <property type="component" value="Chromosome"/>
</dbReference>
<feature type="domain" description="CoA carboxyltransferase N-terminal" evidence="5">
    <location>
        <begin position="25"/>
        <end position="293"/>
    </location>
</feature>
<dbReference type="EC" id="2.1.3.15" evidence="4"/>
<dbReference type="GO" id="GO:0006633">
    <property type="term" value="P:fatty acid biosynthetic process"/>
    <property type="evidence" value="ECO:0007669"/>
    <property type="project" value="UniProtKB-KW"/>
</dbReference>
<dbReference type="EMBL" id="CP029803">
    <property type="protein sequence ID" value="AWT58992.1"/>
    <property type="molecule type" value="Genomic_DNA"/>
</dbReference>
<dbReference type="PROSITE" id="PS50980">
    <property type="entry name" value="COA_CT_NTER"/>
    <property type="match status" value="1"/>
</dbReference>
<dbReference type="KEGG" id="mtar:DF168_00164"/>
<name>A0A2Z4ANH5_9BACT</name>
<dbReference type="SUPFAM" id="SSF52096">
    <property type="entry name" value="ClpP/crotonase"/>
    <property type="match status" value="1"/>
</dbReference>
<dbReference type="InterPro" id="IPR000438">
    <property type="entry name" value="Acetyl_CoA_COase_Trfase_b_su"/>
</dbReference>
<comment type="subunit">
    <text evidence="4">Acetyl-CoA carboxylase is a heterohexamer composed of biotin carboxyl carrier protein (AccB), biotin carboxylase (AccC) and two subunits each of ACCase subunit alpha (AccA) and ACCase subunit beta (AccD).</text>
</comment>
<comment type="catalytic activity">
    <reaction evidence="4">
        <text>N(6)-carboxybiotinyl-L-lysyl-[protein] + acetyl-CoA = N(6)-biotinyl-L-lysyl-[protein] + malonyl-CoA</text>
        <dbReference type="Rhea" id="RHEA:54728"/>
        <dbReference type="Rhea" id="RHEA-COMP:10505"/>
        <dbReference type="Rhea" id="RHEA-COMP:10506"/>
        <dbReference type="ChEBI" id="CHEBI:57288"/>
        <dbReference type="ChEBI" id="CHEBI:57384"/>
        <dbReference type="ChEBI" id="CHEBI:83144"/>
        <dbReference type="ChEBI" id="CHEBI:83145"/>
        <dbReference type="EC" id="2.1.3.15"/>
    </reaction>
</comment>
<dbReference type="Gene3D" id="3.90.226.10">
    <property type="entry name" value="2-enoyl-CoA Hydratase, Chain A, domain 1"/>
    <property type="match status" value="1"/>
</dbReference>
<protein>
    <recommendedName>
        <fullName evidence="4">Acetyl-coenzyme A carboxylase carboxyl transferase subunit beta</fullName>
        <shortName evidence="4">ACCase subunit beta</shortName>
        <shortName evidence="4">Acetyl-CoA carboxylase carboxyltransferase subunit beta</shortName>
        <ecNumber evidence="4">2.1.3.15</ecNumber>
    </recommendedName>
</protein>
<comment type="pathway">
    <text evidence="4">Lipid metabolism; malonyl-CoA biosynthesis; malonyl-CoA from acetyl-CoA: step 1/1.</text>
</comment>
<comment type="caution">
    <text evidence="4">Lacks conserved residue(s) required for the propagation of feature annotation.</text>
</comment>
<comment type="function">
    <text evidence="4">Component of the acetyl coenzyme A carboxylase (ACC) complex. Biotin carboxylase (BC) catalyzes the carboxylation of biotin on its carrier protein (BCCP) and then the CO(2) group is transferred by the transcarboxylase to acetyl-CoA to form malonyl-CoA.</text>
</comment>
<dbReference type="GO" id="GO:0009317">
    <property type="term" value="C:acetyl-CoA carboxylase complex"/>
    <property type="evidence" value="ECO:0007669"/>
    <property type="project" value="InterPro"/>
</dbReference>
<keyword evidence="3 4" id="KW-0275">Fatty acid biosynthesis</keyword>
<evidence type="ECO:0000259" key="5">
    <source>
        <dbReference type="PROSITE" id="PS50980"/>
    </source>
</evidence>